<comment type="caution">
    <text evidence="1">The sequence shown here is derived from an EMBL/GenBank/DDBJ whole genome shotgun (WGS) entry which is preliminary data.</text>
</comment>
<dbReference type="SUPFAM" id="SSF52091">
    <property type="entry name" value="SpoIIaa-like"/>
    <property type="match status" value="1"/>
</dbReference>
<dbReference type="Pfam" id="PF11964">
    <property type="entry name" value="SpoIIAA-like"/>
    <property type="match status" value="1"/>
</dbReference>
<sequence>MIQVLAAPGHVAAFHLAGTVTAGDYDRMLPRIEEKLETHADIGVLADLTGFGDMRAGAIVRDFQYGLGKLGQAHRFRRAAVISDKQWIKAATEMTDRLFPQIESRVFPEDEQDLAMRWVADIQ</sequence>
<dbReference type="Proteomes" id="UP001156691">
    <property type="component" value="Unassembled WGS sequence"/>
</dbReference>
<evidence type="ECO:0008006" key="3">
    <source>
        <dbReference type="Google" id="ProtNLM"/>
    </source>
</evidence>
<reference evidence="2" key="1">
    <citation type="journal article" date="2019" name="Int. J. Syst. Evol. Microbiol.">
        <title>The Global Catalogue of Microorganisms (GCM) 10K type strain sequencing project: providing services to taxonomists for standard genome sequencing and annotation.</title>
        <authorList>
            <consortium name="The Broad Institute Genomics Platform"/>
            <consortium name="The Broad Institute Genome Sequencing Center for Infectious Disease"/>
            <person name="Wu L."/>
            <person name="Ma J."/>
        </authorList>
    </citation>
    <scope>NUCLEOTIDE SEQUENCE [LARGE SCALE GENOMIC DNA]</scope>
    <source>
        <strain evidence="2">NBRC 112416</strain>
    </source>
</reference>
<dbReference type="InterPro" id="IPR021866">
    <property type="entry name" value="SpoIIAA-like"/>
</dbReference>
<dbReference type="InterPro" id="IPR036513">
    <property type="entry name" value="STAS_dom_sf"/>
</dbReference>
<accession>A0ABQ5WD28</accession>
<evidence type="ECO:0000313" key="2">
    <source>
        <dbReference type="Proteomes" id="UP001156691"/>
    </source>
</evidence>
<dbReference type="InterPro" id="IPR038396">
    <property type="entry name" value="SpoIIAA-like_sf"/>
</dbReference>
<protein>
    <recommendedName>
        <fullName evidence="3">STAS/SEC14 domain-containing protein</fullName>
    </recommendedName>
</protein>
<dbReference type="RefSeq" id="WP_284343237.1">
    <property type="nucleotide sequence ID" value="NZ_BSNS01000024.1"/>
</dbReference>
<proteinExistence type="predicted"/>
<name>A0ABQ5WD28_9HYPH</name>
<dbReference type="Gene3D" id="3.40.50.10600">
    <property type="entry name" value="SpoIIaa-like domains"/>
    <property type="match status" value="1"/>
</dbReference>
<organism evidence="1 2">
    <name type="scientific">Devosia nitrariae</name>
    <dbReference type="NCBI Taxonomy" id="2071872"/>
    <lineage>
        <taxon>Bacteria</taxon>
        <taxon>Pseudomonadati</taxon>
        <taxon>Pseudomonadota</taxon>
        <taxon>Alphaproteobacteria</taxon>
        <taxon>Hyphomicrobiales</taxon>
        <taxon>Devosiaceae</taxon>
        <taxon>Devosia</taxon>
    </lineage>
</organism>
<keyword evidence="2" id="KW-1185">Reference proteome</keyword>
<evidence type="ECO:0000313" key="1">
    <source>
        <dbReference type="EMBL" id="GLQ57867.1"/>
    </source>
</evidence>
<dbReference type="EMBL" id="BSNS01000024">
    <property type="protein sequence ID" value="GLQ57867.1"/>
    <property type="molecule type" value="Genomic_DNA"/>
</dbReference>
<gene>
    <name evidence="1" type="ORF">GCM10010862_51260</name>
</gene>